<evidence type="ECO:0000313" key="3">
    <source>
        <dbReference type="EMBL" id="KAG0659820.1"/>
    </source>
</evidence>
<comment type="caution">
    <text evidence="3">The sequence shown here is derived from an EMBL/GenBank/DDBJ whole genome shotgun (WGS) entry which is preliminary data.</text>
</comment>
<feature type="compositionally biased region" description="Polar residues" evidence="2">
    <location>
        <begin position="201"/>
        <end position="210"/>
    </location>
</feature>
<name>A0A9P6VYV7_RHOMI</name>
<feature type="region of interest" description="Disordered" evidence="2">
    <location>
        <begin position="199"/>
        <end position="259"/>
    </location>
</feature>
<feature type="compositionally biased region" description="Basic and acidic residues" evidence="2">
    <location>
        <begin position="491"/>
        <end position="527"/>
    </location>
</feature>
<dbReference type="InterPro" id="IPR006993">
    <property type="entry name" value="Glut_rich_SH3-bd"/>
</dbReference>
<feature type="compositionally biased region" description="Basic and acidic residues" evidence="2">
    <location>
        <begin position="385"/>
        <end position="402"/>
    </location>
</feature>
<dbReference type="PANTHER" id="PTHR12232:SF0">
    <property type="entry name" value="THIOREDOXIN DOMAIN-CONTAINING PROTEIN"/>
    <property type="match status" value="1"/>
</dbReference>
<keyword evidence="4" id="KW-1185">Reference proteome</keyword>
<evidence type="ECO:0000313" key="4">
    <source>
        <dbReference type="Proteomes" id="UP000777482"/>
    </source>
</evidence>
<dbReference type="AlphaFoldDB" id="A0A9P6VYV7"/>
<dbReference type="EMBL" id="PUHQ01000050">
    <property type="protein sequence ID" value="KAG0659820.1"/>
    <property type="molecule type" value="Genomic_DNA"/>
</dbReference>
<feature type="region of interest" description="Disordered" evidence="2">
    <location>
        <begin position="287"/>
        <end position="364"/>
    </location>
</feature>
<evidence type="ECO:0008006" key="5">
    <source>
        <dbReference type="Google" id="ProtNLM"/>
    </source>
</evidence>
<reference evidence="3 4" key="1">
    <citation type="submission" date="2020-11" db="EMBL/GenBank/DDBJ databases">
        <title>Kefir isolates.</title>
        <authorList>
            <person name="Marcisauskas S."/>
            <person name="Kim Y."/>
            <person name="Blasche S."/>
        </authorList>
    </citation>
    <scope>NUCLEOTIDE SEQUENCE [LARGE SCALE GENOMIC DNA]</scope>
    <source>
        <strain evidence="3 4">KR</strain>
    </source>
</reference>
<comment type="similarity">
    <text evidence="1">Belongs to the SH3BGR family.</text>
</comment>
<feature type="compositionally biased region" description="Low complexity" evidence="2">
    <location>
        <begin position="134"/>
        <end position="168"/>
    </location>
</feature>
<feature type="compositionally biased region" description="Low complexity" evidence="2">
    <location>
        <begin position="211"/>
        <end position="220"/>
    </location>
</feature>
<dbReference type="Gene3D" id="3.40.30.10">
    <property type="entry name" value="Glutaredoxin"/>
    <property type="match status" value="1"/>
</dbReference>
<feature type="compositionally biased region" description="Acidic residues" evidence="2">
    <location>
        <begin position="287"/>
        <end position="298"/>
    </location>
</feature>
<feature type="compositionally biased region" description="Basic and acidic residues" evidence="2">
    <location>
        <begin position="413"/>
        <end position="423"/>
    </location>
</feature>
<evidence type="ECO:0000256" key="1">
    <source>
        <dbReference type="ARBA" id="ARBA00007764"/>
    </source>
</evidence>
<evidence type="ECO:0000256" key="2">
    <source>
        <dbReference type="SAM" id="MobiDB-lite"/>
    </source>
</evidence>
<organism evidence="3 4">
    <name type="scientific">Rhodotorula mucilaginosa</name>
    <name type="common">Yeast</name>
    <name type="synonym">Rhodotorula rubra</name>
    <dbReference type="NCBI Taxonomy" id="5537"/>
    <lineage>
        <taxon>Eukaryota</taxon>
        <taxon>Fungi</taxon>
        <taxon>Dikarya</taxon>
        <taxon>Basidiomycota</taxon>
        <taxon>Pucciniomycotina</taxon>
        <taxon>Microbotryomycetes</taxon>
        <taxon>Sporidiobolales</taxon>
        <taxon>Sporidiobolaceae</taxon>
        <taxon>Rhodotorula</taxon>
    </lineage>
</organism>
<protein>
    <recommendedName>
        <fullName evidence="5">Glutaredoxin domain-containing protein</fullName>
    </recommendedName>
</protein>
<dbReference type="GO" id="GO:0005737">
    <property type="term" value="C:cytoplasm"/>
    <property type="evidence" value="ECO:0007669"/>
    <property type="project" value="TreeGrafter"/>
</dbReference>
<dbReference type="Proteomes" id="UP000777482">
    <property type="component" value="Unassembled WGS sequence"/>
</dbReference>
<dbReference type="SUPFAM" id="SSF52833">
    <property type="entry name" value="Thioredoxin-like"/>
    <property type="match status" value="1"/>
</dbReference>
<dbReference type="OrthoDB" id="9932926at2759"/>
<sequence>MSSSSSSPSTSSAAAVQPSGPCIDVFVTSILSNPAIRGRHERTRRALTSARVPYREHDVAGDEEAKKLWKRKNGGKNELPFVLVDGEPVGSIEDMDEAVEFGELRQFLRLDAPRSCPPAASSSSSSEVTPNNLSTTTSHAATAPSSGPPSASTTSAPNSTSNSNTNSNRLDAALSKPKPSIDDFADLDLTEEELASLARELTSTSPEETYSSLLSASQSRRQPEEDTSSATMTSTSNHNPSGGYQFSHTQQFTPSYPSTAPLKLEKVNFVRPIRRPLASEVDTDLLEGIDQDDLDEDALERLARELELEEEEHHRRRSPVPPSGSSRGEGGEASAPTKTTTVESSIAPPLGDVTAVEGDGGASLSKPLKQVEALTIPAATVVDAGGDRDPGSSQQPHKDLEPQRIQIEPVSEFETRTRAEAERAAAAPSPSLPPPLGTATSAEPSSSRRATESSTSSSEEARRLKTDAPTRSGESQMPNFGVEAMMSPTSQERHQQREREGGGGDHAGDGKDSLDRRVAGAIRDGEL</sequence>
<gene>
    <name evidence="3" type="ORF">C6P46_005023</name>
</gene>
<feature type="compositionally biased region" description="Low complexity" evidence="2">
    <location>
        <begin position="437"/>
        <end position="458"/>
    </location>
</feature>
<feature type="compositionally biased region" description="Basic and acidic residues" evidence="2">
    <location>
        <begin position="459"/>
        <end position="468"/>
    </location>
</feature>
<dbReference type="PANTHER" id="PTHR12232">
    <property type="entry name" value="SH3 DOMAIN-BINDING GLUTAMIC ACID-RICH-LIKE PROTEIN"/>
    <property type="match status" value="1"/>
</dbReference>
<feature type="compositionally biased region" description="Polar residues" evidence="2">
    <location>
        <begin position="228"/>
        <end position="258"/>
    </location>
</feature>
<accession>A0A9P6VYV7</accession>
<dbReference type="Pfam" id="PF04908">
    <property type="entry name" value="SH3BGR"/>
    <property type="match status" value="1"/>
</dbReference>
<feature type="region of interest" description="Disordered" evidence="2">
    <location>
        <begin position="380"/>
        <end position="527"/>
    </location>
</feature>
<feature type="region of interest" description="Disordered" evidence="2">
    <location>
        <begin position="113"/>
        <end position="180"/>
    </location>
</feature>
<feature type="compositionally biased region" description="Low complexity" evidence="2">
    <location>
        <begin position="113"/>
        <end position="126"/>
    </location>
</feature>
<dbReference type="InterPro" id="IPR036249">
    <property type="entry name" value="Thioredoxin-like_sf"/>
</dbReference>
<dbReference type="PROSITE" id="PS51354">
    <property type="entry name" value="GLUTAREDOXIN_2"/>
    <property type="match status" value="1"/>
</dbReference>
<dbReference type="InterPro" id="IPR051033">
    <property type="entry name" value="SH3BGR"/>
</dbReference>
<proteinExistence type="inferred from homology"/>